<keyword evidence="3" id="KW-1185">Reference proteome</keyword>
<evidence type="ECO:0000313" key="1">
    <source>
        <dbReference type="EMBL" id="AQY60332.1"/>
    </source>
</evidence>
<dbReference type="Pfam" id="PF19477">
    <property type="entry name" value="DUF6014"/>
    <property type="match status" value="1"/>
</dbReference>
<organism evidence="1">
    <name type="scientific">Planktothrix rubescens CCAP 1459/22</name>
    <dbReference type="NCBI Taxonomy" id="329571"/>
    <lineage>
        <taxon>Bacteria</taxon>
        <taxon>Bacillati</taxon>
        <taxon>Cyanobacteriota</taxon>
        <taxon>Cyanophyceae</taxon>
        <taxon>Oscillatoriophycideae</taxon>
        <taxon>Oscillatoriales</taxon>
        <taxon>Microcoleaceae</taxon>
        <taxon>Planktothrix</taxon>
    </lineage>
</organism>
<reference evidence="2 3" key="2">
    <citation type="submission" date="2020-05" db="EMBL/GenBank/DDBJ databases">
        <authorList>
            <consortium name="Genoscope - CEA"/>
            <person name="William W."/>
        </authorList>
    </citation>
    <scope>NUCLEOTIDE SEQUENCE [LARGE SCALE GENOMIC DNA]</scope>
    <source>
        <strain evidence="3">7821</strain>
        <strain evidence="2">PCC 7821</strain>
    </source>
</reference>
<evidence type="ECO:0000313" key="2">
    <source>
        <dbReference type="EMBL" id="CAC5344901.1"/>
    </source>
</evidence>
<proteinExistence type="predicted"/>
<name>A0A1U9WVN4_PLARU</name>
<sequence length="389" mass="43680">MTIALVNEQNLVKQVVQDIQQNEITIAAKKLRQQAENSCELPHEWLLKTAEALENNDWSILAEDFINMDFIGKNGYFLIIAPYKINRQCQGQVTLSAISGKIHDNSQPSIEQLENLSREKFGTLGQPVPRNLSFTEIASCGHLSGEKGEAFIVPNGWPFPNSIEGPALNNSSEQRRRFLGFSHQCIQTIFEPETANLLLAPLEDEINSERYRHVDTQVHEAGHASGLGFDFKANQNLFQNYTYAGVEEWRSDSLGFEFAACTLPAEEAGKLVAVNFCIRFGLDAHRLGGVEKDTDVHASLISLEYLFQNDAIYITKNGQLALRNLSYPGLLQAVELHRAQALSITRRELNLKSPTGIFSLYKIDIHPSTLSVFQGLIIERCQGIWRHLQ</sequence>
<dbReference type="RefSeq" id="WP_026798236.1">
    <property type="nucleotide sequence ID" value="NZ_LR812491.1"/>
</dbReference>
<accession>A0A1U9WVN4</accession>
<dbReference type="InterPro" id="IPR046056">
    <property type="entry name" value="DUF6014"/>
</dbReference>
<dbReference type="EMBL" id="KU665236">
    <property type="protein sequence ID" value="AQY60332.1"/>
    <property type="molecule type" value="Genomic_DNA"/>
</dbReference>
<protein>
    <submittedName>
        <fullName evidence="1">McnG protein</fullName>
    </submittedName>
</protein>
<dbReference type="Proteomes" id="UP000196521">
    <property type="component" value="Unassembled WGS sequence"/>
</dbReference>
<dbReference type="AlphaFoldDB" id="A0A1U9WVN4"/>
<reference evidence="1" key="1">
    <citation type="journal article" date="2017" name="Front. Microbiol.">
        <title>Evolution of Anabaenopeptin Peptide Structural Variability in the Cyanobacterium Planktothrix.</title>
        <authorList>
            <person name="Entfellner E."/>
            <person name="Frei M."/>
            <person name="Christiansen G."/>
            <person name="Deng L."/>
            <person name="Blom J."/>
            <person name="Kurmayer R."/>
        </authorList>
    </citation>
    <scope>NUCLEOTIDE SEQUENCE</scope>
    <source>
        <strain evidence="1">PCC 7821</strain>
    </source>
</reference>
<gene>
    <name evidence="1" type="primary">P7821_3561</name>
    <name evidence="2" type="ORF">PLAN_50106</name>
</gene>
<evidence type="ECO:0000313" key="3">
    <source>
        <dbReference type="Proteomes" id="UP000196521"/>
    </source>
</evidence>
<dbReference type="EMBL" id="CZCZ02000015">
    <property type="protein sequence ID" value="CAC5344901.1"/>
    <property type="molecule type" value="Genomic_DNA"/>
</dbReference>